<evidence type="ECO:0000256" key="1">
    <source>
        <dbReference type="SAM" id="MobiDB-lite"/>
    </source>
</evidence>
<feature type="region of interest" description="Disordered" evidence="1">
    <location>
        <begin position="182"/>
        <end position="250"/>
    </location>
</feature>
<gene>
    <name evidence="2" type="ORF">UXM345_LOCUS3088</name>
</gene>
<proteinExistence type="predicted"/>
<feature type="compositionally biased region" description="Polar residues" evidence="1">
    <location>
        <begin position="1"/>
        <end position="11"/>
    </location>
</feature>
<feature type="compositionally biased region" description="Low complexity" evidence="1">
    <location>
        <begin position="80"/>
        <end position="108"/>
    </location>
</feature>
<accession>A0A818ZP49</accession>
<organism evidence="2 3">
    <name type="scientific">Rotaria magnacalcarata</name>
    <dbReference type="NCBI Taxonomy" id="392030"/>
    <lineage>
        <taxon>Eukaryota</taxon>
        <taxon>Metazoa</taxon>
        <taxon>Spiralia</taxon>
        <taxon>Gnathifera</taxon>
        <taxon>Rotifera</taxon>
        <taxon>Eurotatoria</taxon>
        <taxon>Bdelloidea</taxon>
        <taxon>Philodinida</taxon>
        <taxon>Philodinidae</taxon>
        <taxon>Rotaria</taxon>
    </lineage>
</organism>
<feature type="compositionally biased region" description="Basic residues" evidence="1">
    <location>
        <begin position="188"/>
        <end position="234"/>
    </location>
</feature>
<feature type="region of interest" description="Disordered" evidence="1">
    <location>
        <begin position="73"/>
        <end position="110"/>
    </location>
</feature>
<comment type="caution">
    <text evidence="2">The sequence shown here is derived from an EMBL/GenBank/DDBJ whole genome shotgun (WGS) entry which is preliminary data.</text>
</comment>
<evidence type="ECO:0000313" key="2">
    <source>
        <dbReference type="EMBL" id="CAF3770361.1"/>
    </source>
</evidence>
<feature type="region of interest" description="Disordered" evidence="1">
    <location>
        <begin position="1"/>
        <end position="27"/>
    </location>
</feature>
<feature type="compositionally biased region" description="Basic residues" evidence="1">
    <location>
        <begin position="12"/>
        <end position="24"/>
    </location>
</feature>
<sequence>MLFSSDATKSTTKVRKMHRRYSHPIKREKQLSNIIRVSIVPSNNQILTKKNSSNHNASLSVSNAYANRSTGNLQQRNDSLKNNTNNNQSIQKNVSKTDSRPSSSSRVTPLKEIHCDDRFLFQVTRLESDRGDAIKVYQKNPRIQVRPRVRRPVALQLRSQTRPQVALQLRSQTRPQVALPLRSQTRPQLRRQARHQARRQVRRQVRHQARHQARRQVRHQARHQARRQVRHQARHQAPPQVPLPVQLQLD</sequence>
<name>A0A818ZP49_9BILA</name>
<protein>
    <submittedName>
        <fullName evidence="2">Uncharacterized protein</fullName>
    </submittedName>
</protein>
<dbReference type="Proteomes" id="UP000663842">
    <property type="component" value="Unassembled WGS sequence"/>
</dbReference>
<reference evidence="2" key="1">
    <citation type="submission" date="2021-02" db="EMBL/GenBank/DDBJ databases">
        <authorList>
            <person name="Nowell W R."/>
        </authorList>
    </citation>
    <scope>NUCLEOTIDE SEQUENCE</scope>
</reference>
<dbReference type="AlphaFoldDB" id="A0A818ZP49"/>
<dbReference type="EMBL" id="CAJOBF010000195">
    <property type="protein sequence ID" value="CAF3770361.1"/>
    <property type="molecule type" value="Genomic_DNA"/>
</dbReference>
<feature type="compositionally biased region" description="Low complexity" evidence="1">
    <location>
        <begin position="235"/>
        <end position="250"/>
    </location>
</feature>
<evidence type="ECO:0000313" key="3">
    <source>
        <dbReference type="Proteomes" id="UP000663842"/>
    </source>
</evidence>